<organism evidence="2 3">
    <name type="scientific">Gimesia maris</name>
    <dbReference type="NCBI Taxonomy" id="122"/>
    <lineage>
        <taxon>Bacteria</taxon>
        <taxon>Pseudomonadati</taxon>
        <taxon>Planctomycetota</taxon>
        <taxon>Planctomycetia</taxon>
        <taxon>Planctomycetales</taxon>
        <taxon>Planctomycetaceae</taxon>
        <taxon>Gimesia</taxon>
    </lineage>
</organism>
<dbReference type="EMBL" id="DQAY01000141">
    <property type="protein sequence ID" value="HCO25891.1"/>
    <property type="molecule type" value="Genomic_DNA"/>
</dbReference>
<sequence length="301" mass="33515">MIQIHTTCHQRIAALTFLCLLVLPGFSGCSQESPSPVSEVVATEATQNKTGEISLAQVYEVLQQKKFVDLTHAFEPGIPHWPGFPDESVKTIYWYDKRPDTLGSGFFAQIYCHVGQWGTHADPPAHFVKGGRTLDEISVKEMIMPLVVFDVHAAVEQNPDYTITMDDVRQWEAQHGPVPENAFAVMRTDWSKRWPDHAAMQNKDKNGVAHYPGWSLDVLKYLYEVRGITASGHETTDTDPGSATTEDEYSLETYILSQDHYQIELLTNLDQLPEAGALAVVTFPKPKGGSGFPARVFAILP</sequence>
<name>A0A3D3RAL7_9PLAN</name>
<evidence type="ECO:0000256" key="1">
    <source>
        <dbReference type="SAM" id="SignalP"/>
    </source>
</evidence>
<protein>
    <submittedName>
        <fullName evidence="2">Cyclase</fullName>
    </submittedName>
</protein>
<evidence type="ECO:0000313" key="2">
    <source>
        <dbReference type="EMBL" id="HCO25891.1"/>
    </source>
</evidence>
<reference evidence="2 3" key="1">
    <citation type="journal article" date="2018" name="Nat. Biotechnol.">
        <title>A standardized bacterial taxonomy based on genome phylogeny substantially revises the tree of life.</title>
        <authorList>
            <person name="Parks D.H."/>
            <person name="Chuvochina M."/>
            <person name="Waite D.W."/>
            <person name="Rinke C."/>
            <person name="Skarshewski A."/>
            <person name="Chaumeil P.A."/>
            <person name="Hugenholtz P."/>
        </authorList>
    </citation>
    <scope>NUCLEOTIDE SEQUENCE [LARGE SCALE GENOMIC DNA]</scope>
    <source>
        <strain evidence="2">UBA9375</strain>
    </source>
</reference>
<proteinExistence type="predicted"/>
<accession>A0A3D3RAL7</accession>
<feature type="chain" id="PRO_5017575348" evidence="1">
    <location>
        <begin position="28"/>
        <end position="301"/>
    </location>
</feature>
<dbReference type="PANTHER" id="PTHR31118:SF12">
    <property type="entry name" value="CYCLASE-LIKE PROTEIN 2"/>
    <property type="match status" value="1"/>
</dbReference>
<dbReference type="InterPro" id="IPR037175">
    <property type="entry name" value="KFase_sf"/>
</dbReference>
<gene>
    <name evidence="2" type="ORF">DIT97_23755</name>
</gene>
<dbReference type="PANTHER" id="PTHR31118">
    <property type="entry name" value="CYCLASE-LIKE PROTEIN 2"/>
    <property type="match status" value="1"/>
</dbReference>
<dbReference type="SUPFAM" id="SSF102198">
    <property type="entry name" value="Putative cyclase"/>
    <property type="match status" value="1"/>
</dbReference>
<comment type="caution">
    <text evidence="2">The sequence shown here is derived from an EMBL/GenBank/DDBJ whole genome shotgun (WGS) entry which is preliminary data.</text>
</comment>
<keyword evidence="1" id="KW-0732">Signal</keyword>
<dbReference type="InterPro" id="IPR007325">
    <property type="entry name" value="KFase/CYL"/>
</dbReference>
<feature type="signal peptide" evidence="1">
    <location>
        <begin position="1"/>
        <end position="27"/>
    </location>
</feature>
<evidence type="ECO:0000313" key="3">
    <source>
        <dbReference type="Proteomes" id="UP000263642"/>
    </source>
</evidence>
<dbReference type="Proteomes" id="UP000263642">
    <property type="component" value="Unassembled WGS sequence"/>
</dbReference>
<dbReference type="Gene3D" id="3.50.30.50">
    <property type="entry name" value="Putative cyclase"/>
    <property type="match status" value="1"/>
</dbReference>
<dbReference type="Pfam" id="PF04199">
    <property type="entry name" value="Cyclase"/>
    <property type="match status" value="1"/>
</dbReference>
<dbReference type="GO" id="GO:0019441">
    <property type="term" value="P:L-tryptophan catabolic process to kynurenine"/>
    <property type="evidence" value="ECO:0007669"/>
    <property type="project" value="InterPro"/>
</dbReference>
<dbReference type="GO" id="GO:0004061">
    <property type="term" value="F:arylformamidase activity"/>
    <property type="evidence" value="ECO:0007669"/>
    <property type="project" value="InterPro"/>
</dbReference>
<dbReference type="AlphaFoldDB" id="A0A3D3RAL7"/>